<accession>U7PZ66</accession>
<sequence>MIMGSVVVCMRMGIGNLVAVNVMVGCVLVPALVPYRCFKPPRPTHLTQETPLHLDEFQQSVDGILSETEDT</sequence>
<feature type="transmembrane region" description="Helical" evidence="1">
    <location>
        <begin position="12"/>
        <end position="33"/>
    </location>
</feature>
<evidence type="ECO:0000313" key="2">
    <source>
        <dbReference type="EMBL" id="ERT00252.1"/>
    </source>
</evidence>
<dbReference type="EMBL" id="KI440844">
    <property type="protein sequence ID" value="ERT00252.1"/>
    <property type="molecule type" value="Genomic_DNA"/>
</dbReference>
<reference evidence="3" key="1">
    <citation type="journal article" date="2014" name="Genome Announc.">
        <title>Genome sequence of the pathogenic fungus Sporothrix schenckii (ATCC 58251).</title>
        <authorList>
            <person name="Cuomo C.A."/>
            <person name="Rodriguez-Del Valle N."/>
            <person name="Perez-Sanchez L."/>
            <person name="Abouelleil A."/>
            <person name="Goldberg J."/>
            <person name="Young S."/>
            <person name="Zeng Q."/>
            <person name="Birren B.W."/>
        </authorList>
    </citation>
    <scope>NUCLEOTIDE SEQUENCE [LARGE SCALE GENOMIC DNA]</scope>
    <source>
        <strain evidence="3">ATCC 58251 / de Perez 2211183</strain>
    </source>
</reference>
<evidence type="ECO:0000256" key="1">
    <source>
        <dbReference type="SAM" id="Phobius"/>
    </source>
</evidence>
<protein>
    <submittedName>
        <fullName evidence="2">Uncharacterized protein</fullName>
    </submittedName>
</protein>
<dbReference type="Proteomes" id="UP000018087">
    <property type="component" value="Unassembled WGS sequence"/>
</dbReference>
<proteinExistence type="predicted"/>
<name>U7PZ66_SPOS1</name>
<keyword evidence="1" id="KW-0812">Transmembrane</keyword>
<evidence type="ECO:0000313" key="3">
    <source>
        <dbReference type="Proteomes" id="UP000018087"/>
    </source>
</evidence>
<dbReference type="AlphaFoldDB" id="U7PZ66"/>
<organism evidence="2 3">
    <name type="scientific">Sporothrix schenckii (strain ATCC 58251 / de Perez 2211183)</name>
    <name type="common">Rose-picker's disease fungus</name>
    <dbReference type="NCBI Taxonomy" id="1391915"/>
    <lineage>
        <taxon>Eukaryota</taxon>
        <taxon>Fungi</taxon>
        <taxon>Dikarya</taxon>
        <taxon>Ascomycota</taxon>
        <taxon>Pezizomycotina</taxon>
        <taxon>Sordariomycetes</taxon>
        <taxon>Sordariomycetidae</taxon>
        <taxon>Ophiostomatales</taxon>
        <taxon>Ophiostomataceae</taxon>
        <taxon>Sporothrix</taxon>
    </lineage>
</organism>
<keyword evidence="1" id="KW-1133">Transmembrane helix</keyword>
<keyword evidence="3" id="KW-1185">Reference proteome</keyword>
<dbReference type="HOGENOM" id="CLU_2741707_0_0_1"/>
<gene>
    <name evidence="2" type="ORF">HMPREF1624_03623</name>
</gene>
<keyword evidence="1" id="KW-0472">Membrane</keyword>